<accession>A0AA38I233</accession>
<dbReference type="CDD" id="cd11056">
    <property type="entry name" value="CYP6-like"/>
    <property type="match status" value="1"/>
</dbReference>
<keyword evidence="15" id="KW-0732">Signal</keyword>
<evidence type="ECO:0000256" key="8">
    <source>
        <dbReference type="ARBA" id="ARBA00022848"/>
    </source>
</evidence>
<keyword evidence="9 14" id="KW-0560">Oxidoreductase</keyword>
<evidence type="ECO:0000313" key="16">
    <source>
        <dbReference type="EMBL" id="KAJ3645299.1"/>
    </source>
</evidence>
<evidence type="ECO:0000256" key="4">
    <source>
        <dbReference type="ARBA" id="ARBA00010617"/>
    </source>
</evidence>
<dbReference type="InterPro" id="IPR001128">
    <property type="entry name" value="Cyt_P450"/>
</dbReference>
<evidence type="ECO:0000256" key="6">
    <source>
        <dbReference type="ARBA" id="ARBA00022723"/>
    </source>
</evidence>
<proteinExistence type="inferred from homology"/>
<feature type="chain" id="PRO_5041432687" description="Cytochrome P450" evidence="15">
    <location>
        <begin position="17"/>
        <end position="530"/>
    </location>
</feature>
<dbReference type="GO" id="GO:0005789">
    <property type="term" value="C:endoplasmic reticulum membrane"/>
    <property type="evidence" value="ECO:0007669"/>
    <property type="project" value="UniProtKB-SubCell"/>
</dbReference>
<dbReference type="Proteomes" id="UP001168821">
    <property type="component" value="Unassembled WGS sequence"/>
</dbReference>
<evidence type="ECO:0000256" key="12">
    <source>
        <dbReference type="ARBA" id="ARBA00023136"/>
    </source>
</evidence>
<keyword evidence="10 13" id="KW-0408">Iron</keyword>
<evidence type="ECO:0000256" key="9">
    <source>
        <dbReference type="ARBA" id="ARBA00023002"/>
    </source>
</evidence>
<dbReference type="PANTHER" id="PTHR24292:SF54">
    <property type="entry name" value="CYP9F3-RELATED"/>
    <property type="match status" value="1"/>
</dbReference>
<keyword evidence="12" id="KW-0472">Membrane</keyword>
<comment type="subcellular location">
    <subcellularLocation>
        <location evidence="3">Endoplasmic reticulum membrane</location>
        <topology evidence="3">Peripheral membrane protein</topology>
    </subcellularLocation>
    <subcellularLocation>
        <location evidence="2">Microsome membrane</location>
        <topology evidence="2">Peripheral membrane protein</topology>
    </subcellularLocation>
</comment>
<keyword evidence="7" id="KW-0256">Endoplasmic reticulum</keyword>
<evidence type="ECO:0000256" key="15">
    <source>
        <dbReference type="SAM" id="SignalP"/>
    </source>
</evidence>
<dbReference type="PANTHER" id="PTHR24292">
    <property type="entry name" value="CYTOCHROME P450"/>
    <property type="match status" value="1"/>
</dbReference>
<dbReference type="GO" id="GO:0016705">
    <property type="term" value="F:oxidoreductase activity, acting on paired donors, with incorporation or reduction of molecular oxygen"/>
    <property type="evidence" value="ECO:0007669"/>
    <property type="project" value="InterPro"/>
</dbReference>
<comment type="similarity">
    <text evidence="4 14">Belongs to the cytochrome P450 family.</text>
</comment>
<comment type="caution">
    <text evidence="16">The sequence shown here is derived from an EMBL/GenBank/DDBJ whole genome shotgun (WGS) entry which is preliminary data.</text>
</comment>
<protein>
    <recommendedName>
        <fullName evidence="18">Cytochrome P450</fullName>
    </recommendedName>
</protein>
<evidence type="ECO:0000256" key="7">
    <source>
        <dbReference type="ARBA" id="ARBA00022824"/>
    </source>
</evidence>
<dbReference type="Pfam" id="PF00067">
    <property type="entry name" value="p450"/>
    <property type="match status" value="1"/>
</dbReference>
<dbReference type="GO" id="GO:0004497">
    <property type="term" value="F:monooxygenase activity"/>
    <property type="evidence" value="ECO:0007669"/>
    <property type="project" value="UniProtKB-KW"/>
</dbReference>
<sequence length="530" mass="61095">MLWLLALIIFATFAYWKLKSSPKTEKILKQIVHGSCIGSIWKTVTGKKSFADMIQDAYYMEPNTRYSTFYQFFNPVLLVKDPDLIKQMLVKDSDHFMNHQHFIPPEGDPIFYKNLFSMENQEWRDMRSRLTPVFTSSKMKYMFSLITQNCDKFVKHFLRKEETVVTVEMREIMARFSNDVISNIVFGVEVDAVNNPNDEVYLNGKNLTNLTGLTRVLKFLGSFLVPKLYKILKISPFPEASIKFFSSLVQTNIDVRQKNNIVRPDMINILLDARKNAFQPEEAAPDTGFAVMRDSENFKLSKTKIDITDLEIAAQVITFFFAGFETVSGMLSFIAYELGANPEVQQRLIGEVDHTLEACGGQITYEAILSMKYMDMVVTEALRKWPVIILTDRMCTKPYTIEAKYPDEKSRHVKEGSSVWLPVFAIHRDPENYPEPDKFDPERFSDENKRTVKPYTYFPFGVGPRGCLASRLGLLEAKTLFFYILTNFEIVPVEKTQIPLKISKKRITMNAEGGFWFGLKRRTELSTPSA</sequence>
<comment type="cofactor">
    <cofactor evidence="1 13">
        <name>heme</name>
        <dbReference type="ChEBI" id="CHEBI:30413"/>
    </cofactor>
</comment>
<dbReference type="SUPFAM" id="SSF48264">
    <property type="entry name" value="Cytochrome P450"/>
    <property type="match status" value="1"/>
</dbReference>
<reference evidence="16" key="1">
    <citation type="journal article" date="2023" name="G3 (Bethesda)">
        <title>Whole genome assemblies of Zophobas morio and Tenebrio molitor.</title>
        <authorList>
            <person name="Kaur S."/>
            <person name="Stinson S.A."/>
            <person name="diCenzo G.C."/>
        </authorList>
    </citation>
    <scope>NUCLEOTIDE SEQUENCE</scope>
    <source>
        <strain evidence="16">QUZm001</strain>
    </source>
</reference>
<dbReference type="Gene3D" id="1.10.630.10">
    <property type="entry name" value="Cytochrome P450"/>
    <property type="match status" value="1"/>
</dbReference>
<evidence type="ECO:0000256" key="2">
    <source>
        <dbReference type="ARBA" id="ARBA00004174"/>
    </source>
</evidence>
<evidence type="ECO:0000256" key="3">
    <source>
        <dbReference type="ARBA" id="ARBA00004406"/>
    </source>
</evidence>
<gene>
    <name evidence="16" type="ORF">Zmor_022965</name>
</gene>
<dbReference type="PRINTS" id="PR00463">
    <property type="entry name" value="EP450I"/>
</dbReference>
<organism evidence="16 17">
    <name type="scientific">Zophobas morio</name>
    <dbReference type="NCBI Taxonomy" id="2755281"/>
    <lineage>
        <taxon>Eukaryota</taxon>
        <taxon>Metazoa</taxon>
        <taxon>Ecdysozoa</taxon>
        <taxon>Arthropoda</taxon>
        <taxon>Hexapoda</taxon>
        <taxon>Insecta</taxon>
        <taxon>Pterygota</taxon>
        <taxon>Neoptera</taxon>
        <taxon>Endopterygota</taxon>
        <taxon>Coleoptera</taxon>
        <taxon>Polyphaga</taxon>
        <taxon>Cucujiformia</taxon>
        <taxon>Tenebrionidae</taxon>
        <taxon>Zophobas</taxon>
    </lineage>
</organism>
<dbReference type="FunFam" id="1.10.630.10:FF:000042">
    <property type="entry name" value="Cytochrome P450"/>
    <property type="match status" value="1"/>
</dbReference>
<dbReference type="InterPro" id="IPR050476">
    <property type="entry name" value="Insect_CytP450_Detox"/>
</dbReference>
<evidence type="ECO:0000256" key="11">
    <source>
        <dbReference type="ARBA" id="ARBA00023033"/>
    </source>
</evidence>
<evidence type="ECO:0008006" key="18">
    <source>
        <dbReference type="Google" id="ProtNLM"/>
    </source>
</evidence>
<dbReference type="PROSITE" id="PS00086">
    <property type="entry name" value="CYTOCHROME_P450"/>
    <property type="match status" value="1"/>
</dbReference>
<evidence type="ECO:0000256" key="1">
    <source>
        <dbReference type="ARBA" id="ARBA00001971"/>
    </source>
</evidence>
<dbReference type="EMBL" id="JALNTZ010000007">
    <property type="protein sequence ID" value="KAJ3645299.1"/>
    <property type="molecule type" value="Genomic_DNA"/>
</dbReference>
<keyword evidence="17" id="KW-1185">Reference proteome</keyword>
<dbReference type="PRINTS" id="PR00385">
    <property type="entry name" value="P450"/>
</dbReference>
<dbReference type="GO" id="GO:0005506">
    <property type="term" value="F:iron ion binding"/>
    <property type="evidence" value="ECO:0007669"/>
    <property type="project" value="InterPro"/>
</dbReference>
<feature type="signal peptide" evidence="15">
    <location>
        <begin position="1"/>
        <end position="16"/>
    </location>
</feature>
<dbReference type="InterPro" id="IPR017972">
    <property type="entry name" value="Cyt_P450_CS"/>
</dbReference>
<dbReference type="AlphaFoldDB" id="A0AA38I233"/>
<dbReference type="InterPro" id="IPR002401">
    <property type="entry name" value="Cyt_P450_E_grp-I"/>
</dbReference>
<name>A0AA38I233_9CUCU</name>
<evidence type="ECO:0000313" key="17">
    <source>
        <dbReference type="Proteomes" id="UP001168821"/>
    </source>
</evidence>
<evidence type="ECO:0000256" key="13">
    <source>
        <dbReference type="PIRSR" id="PIRSR602401-1"/>
    </source>
</evidence>
<feature type="binding site" description="axial binding residue" evidence="13">
    <location>
        <position position="467"/>
    </location>
    <ligand>
        <name>heme</name>
        <dbReference type="ChEBI" id="CHEBI:30413"/>
    </ligand>
    <ligandPart>
        <name>Fe</name>
        <dbReference type="ChEBI" id="CHEBI:18248"/>
    </ligandPart>
</feature>
<keyword evidence="5 13" id="KW-0349">Heme</keyword>
<evidence type="ECO:0000256" key="5">
    <source>
        <dbReference type="ARBA" id="ARBA00022617"/>
    </source>
</evidence>
<keyword evidence="11 14" id="KW-0503">Monooxygenase</keyword>
<dbReference type="GO" id="GO:0020037">
    <property type="term" value="F:heme binding"/>
    <property type="evidence" value="ECO:0007669"/>
    <property type="project" value="InterPro"/>
</dbReference>
<evidence type="ECO:0000256" key="14">
    <source>
        <dbReference type="RuleBase" id="RU000461"/>
    </source>
</evidence>
<keyword evidence="6 13" id="KW-0479">Metal-binding</keyword>
<evidence type="ECO:0000256" key="10">
    <source>
        <dbReference type="ARBA" id="ARBA00023004"/>
    </source>
</evidence>
<dbReference type="InterPro" id="IPR036396">
    <property type="entry name" value="Cyt_P450_sf"/>
</dbReference>
<keyword evidence="8" id="KW-0492">Microsome</keyword>